<evidence type="ECO:0000259" key="4">
    <source>
        <dbReference type="PROSITE" id="PS50042"/>
    </source>
</evidence>
<evidence type="ECO:0000313" key="6">
    <source>
        <dbReference type="EMBL" id="RRS05333.1"/>
    </source>
</evidence>
<dbReference type="OrthoDB" id="6881322at2"/>
<evidence type="ECO:0000256" key="2">
    <source>
        <dbReference type="ARBA" id="ARBA00023125"/>
    </source>
</evidence>
<sequence length="233" mass="25266">MPPPEHYLPLLLQGRWFAGLPAEVRQRLLAPARVRAVPAGQRLFSRGDANDGLYAVVEGSVRIGGISAGGKEAVLSMIEPPLWFGEIALFDAGPRTHDADTRAPTTLLQVPLPALQALLAAHPADWHHLGALAVEKMRAVLSGLEELTVLPAPQRMARRLREMTLGHGMLTEQGARHSLAVNQEQLGAMLALTRQTVNEVLRDLEARGIVARHYGRIEVLDHEALKAAGEIDA</sequence>
<dbReference type="PROSITE" id="PS51063">
    <property type="entry name" value="HTH_CRP_2"/>
    <property type="match status" value="1"/>
</dbReference>
<evidence type="ECO:0000256" key="3">
    <source>
        <dbReference type="ARBA" id="ARBA00023163"/>
    </source>
</evidence>
<dbReference type="SMART" id="SM00419">
    <property type="entry name" value="HTH_CRP"/>
    <property type="match status" value="1"/>
</dbReference>
<dbReference type="AlphaFoldDB" id="A0A3R8T6N3"/>
<dbReference type="InterPro" id="IPR000595">
    <property type="entry name" value="cNMP-bd_dom"/>
</dbReference>
<dbReference type="PANTHER" id="PTHR24567:SF74">
    <property type="entry name" value="HTH-TYPE TRANSCRIPTIONAL REGULATOR ARCR"/>
    <property type="match status" value="1"/>
</dbReference>
<keyword evidence="2" id="KW-0238">DNA-binding</keyword>
<comment type="caution">
    <text evidence="6">The sequence shown here is derived from an EMBL/GenBank/DDBJ whole genome shotgun (WGS) entry which is preliminary data.</text>
</comment>
<dbReference type="Proteomes" id="UP000269265">
    <property type="component" value="Unassembled WGS sequence"/>
</dbReference>
<dbReference type="GO" id="GO:0005829">
    <property type="term" value="C:cytosol"/>
    <property type="evidence" value="ECO:0007669"/>
    <property type="project" value="TreeGrafter"/>
</dbReference>
<feature type="domain" description="HTH crp-type" evidence="5">
    <location>
        <begin position="150"/>
        <end position="223"/>
    </location>
</feature>
<dbReference type="InterPro" id="IPR018490">
    <property type="entry name" value="cNMP-bd_dom_sf"/>
</dbReference>
<dbReference type="InterPro" id="IPR050397">
    <property type="entry name" value="Env_Response_Regulators"/>
</dbReference>
<dbReference type="InterPro" id="IPR012318">
    <property type="entry name" value="HTH_CRP"/>
</dbReference>
<keyword evidence="3" id="KW-0804">Transcription</keyword>
<organism evidence="6 7">
    <name type="scientific">Aquabacterium soli</name>
    <dbReference type="NCBI Taxonomy" id="2493092"/>
    <lineage>
        <taxon>Bacteria</taxon>
        <taxon>Pseudomonadati</taxon>
        <taxon>Pseudomonadota</taxon>
        <taxon>Betaproteobacteria</taxon>
        <taxon>Burkholderiales</taxon>
        <taxon>Aquabacterium</taxon>
    </lineage>
</organism>
<dbReference type="InterPro" id="IPR036388">
    <property type="entry name" value="WH-like_DNA-bd_sf"/>
</dbReference>
<dbReference type="Pfam" id="PF00027">
    <property type="entry name" value="cNMP_binding"/>
    <property type="match status" value="1"/>
</dbReference>
<dbReference type="Gene3D" id="1.10.10.10">
    <property type="entry name" value="Winged helix-like DNA-binding domain superfamily/Winged helix DNA-binding domain"/>
    <property type="match status" value="1"/>
</dbReference>
<dbReference type="Pfam" id="PF13545">
    <property type="entry name" value="HTH_Crp_2"/>
    <property type="match status" value="1"/>
</dbReference>
<dbReference type="PANTHER" id="PTHR24567">
    <property type="entry name" value="CRP FAMILY TRANSCRIPTIONAL REGULATORY PROTEIN"/>
    <property type="match status" value="1"/>
</dbReference>
<name>A0A3R8T6N3_9BURK</name>
<dbReference type="SUPFAM" id="SSF46785">
    <property type="entry name" value="Winged helix' DNA-binding domain"/>
    <property type="match status" value="1"/>
</dbReference>
<dbReference type="EMBL" id="RSED01000004">
    <property type="protein sequence ID" value="RRS05333.1"/>
    <property type="molecule type" value="Genomic_DNA"/>
</dbReference>
<protein>
    <submittedName>
        <fullName evidence="6">Crp/Fnr family transcriptional regulator</fullName>
    </submittedName>
</protein>
<dbReference type="GO" id="GO:0003677">
    <property type="term" value="F:DNA binding"/>
    <property type="evidence" value="ECO:0007669"/>
    <property type="project" value="UniProtKB-KW"/>
</dbReference>
<feature type="domain" description="Cyclic nucleotide-binding" evidence="4">
    <location>
        <begin position="16"/>
        <end position="119"/>
    </location>
</feature>
<dbReference type="GO" id="GO:0003700">
    <property type="term" value="F:DNA-binding transcription factor activity"/>
    <property type="evidence" value="ECO:0007669"/>
    <property type="project" value="TreeGrafter"/>
</dbReference>
<dbReference type="SMART" id="SM00100">
    <property type="entry name" value="cNMP"/>
    <property type="match status" value="1"/>
</dbReference>
<keyword evidence="7" id="KW-1185">Reference proteome</keyword>
<accession>A0A3R8T6N3</accession>
<dbReference type="InterPro" id="IPR036390">
    <property type="entry name" value="WH_DNA-bd_sf"/>
</dbReference>
<keyword evidence="1" id="KW-0805">Transcription regulation</keyword>
<proteinExistence type="predicted"/>
<gene>
    <name evidence="6" type="ORF">EIP75_05895</name>
</gene>
<dbReference type="SUPFAM" id="SSF51206">
    <property type="entry name" value="cAMP-binding domain-like"/>
    <property type="match status" value="1"/>
</dbReference>
<evidence type="ECO:0000313" key="7">
    <source>
        <dbReference type="Proteomes" id="UP000269265"/>
    </source>
</evidence>
<reference evidence="6 7" key="1">
    <citation type="submission" date="2018-12" db="EMBL/GenBank/DDBJ databases">
        <title>The whole draft genome of Aquabacterium sp. SJQ9.</title>
        <authorList>
            <person name="Sun L."/>
            <person name="Gao X."/>
            <person name="Chen W."/>
            <person name="Huang K."/>
        </authorList>
    </citation>
    <scope>NUCLEOTIDE SEQUENCE [LARGE SCALE GENOMIC DNA]</scope>
    <source>
        <strain evidence="6 7">SJQ9</strain>
    </source>
</reference>
<evidence type="ECO:0000256" key="1">
    <source>
        <dbReference type="ARBA" id="ARBA00023015"/>
    </source>
</evidence>
<dbReference type="CDD" id="cd00038">
    <property type="entry name" value="CAP_ED"/>
    <property type="match status" value="1"/>
</dbReference>
<dbReference type="Gene3D" id="2.60.120.10">
    <property type="entry name" value="Jelly Rolls"/>
    <property type="match status" value="1"/>
</dbReference>
<evidence type="ECO:0000259" key="5">
    <source>
        <dbReference type="PROSITE" id="PS51063"/>
    </source>
</evidence>
<dbReference type="PROSITE" id="PS50042">
    <property type="entry name" value="CNMP_BINDING_3"/>
    <property type="match status" value="1"/>
</dbReference>
<dbReference type="InterPro" id="IPR014710">
    <property type="entry name" value="RmlC-like_jellyroll"/>
</dbReference>